<reference evidence="2 3" key="1">
    <citation type="journal article" date="2025" name="Int. J. Syst. Evol. Microbiol.">
        <title>Desulfovibrio falkowii sp. nov., Porphyromonas miyakawae sp. nov., Mediterraneibacter flintii sp. nov. and Owariibacterium komagatae gen. nov., sp. nov., isolated from human faeces.</title>
        <authorList>
            <person name="Hamaguchi T."/>
            <person name="Ohara M."/>
            <person name="Hisatomi A."/>
            <person name="Sekiguchi K."/>
            <person name="Takeda J.I."/>
            <person name="Ueyama J."/>
            <person name="Ito M."/>
            <person name="Nishiwaki H."/>
            <person name="Ogi T."/>
            <person name="Hirayama M."/>
            <person name="Ohkuma M."/>
            <person name="Sakamoto M."/>
            <person name="Ohno K."/>
        </authorList>
    </citation>
    <scope>NUCLEOTIDE SEQUENCE [LARGE SCALE GENOMIC DNA]</scope>
    <source>
        <strain evidence="2 3">13CB11C</strain>
    </source>
</reference>
<comment type="caution">
    <text evidence="2">The sequence shown here is derived from an EMBL/GenBank/DDBJ whole genome shotgun (WGS) entry which is preliminary data.</text>
</comment>
<organism evidence="2 3">
    <name type="scientific">Porphyromonas miyakawae</name>
    <dbReference type="NCBI Taxonomy" id="3137470"/>
    <lineage>
        <taxon>Bacteria</taxon>
        <taxon>Pseudomonadati</taxon>
        <taxon>Bacteroidota</taxon>
        <taxon>Bacteroidia</taxon>
        <taxon>Bacteroidales</taxon>
        <taxon>Porphyromonadaceae</taxon>
        <taxon>Porphyromonas</taxon>
    </lineage>
</organism>
<evidence type="ECO:0000256" key="1">
    <source>
        <dbReference type="SAM" id="SignalP"/>
    </source>
</evidence>
<evidence type="ECO:0008006" key="4">
    <source>
        <dbReference type="Google" id="ProtNLM"/>
    </source>
</evidence>
<dbReference type="Proteomes" id="UP001628220">
    <property type="component" value="Unassembled WGS sequence"/>
</dbReference>
<feature type="signal peptide" evidence="1">
    <location>
        <begin position="1"/>
        <end position="24"/>
    </location>
</feature>
<accession>A0ABQ0E2E2</accession>
<feature type="chain" id="PRO_5047202360" description="Rieske domain-containing protein" evidence="1">
    <location>
        <begin position="25"/>
        <end position="162"/>
    </location>
</feature>
<protein>
    <recommendedName>
        <fullName evidence="4">Rieske domain-containing protein</fullName>
    </recommendedName>
</protein>
<keyword evidence="3" id="KW-1185">Reference proteome</keyword>
<evidence type="ECO:0000313" key="2">
    <source>
        <dbReference type="EMBL" id="GAB1251849.1"/>
    </source>
</evidence>
<sequence>MHNRWAQKHYYGKILFTSILPLFALCCTPAVRSSIPSYPVYCEIDLNSSEAKDLRAEGGWMVVTHPSTAVTQLGFGGLLIIHSPITDGNGNSFYAYDAACPIERSAKVRLTVNDKLNAYCPKCHNEFSILYGGGNPLTEGCKEPLLRYAVYSNGSMLIIRNY</sequence>
<evidence type="ECO:0000313" key="3">
    <source>
        <dbReference type="Proteomes" id="UP001628220"/>
    </source>
</evidence>
<name>A0ABQ0E2E2_9PORP</name>
<keyword evidence="1" id="KW-0732">Signal</keyword>
<proteinExistence type="predicted"/>
<gene>
    <name evidence="2" type="ORF">Tsumi_09540</name>
</gene>
<dbReference type="EMBL" id="BAAFSF010000002">
    <property type="protein sequence ID" value="GAB1251849.1"/>
    <property type="molecule type" value="Genomic_DNA"/>
</dbReference>
<dbReference type="RefSeq" id="WP_411915666.1">
    <property type="nucleotide sequence ID" value="NZ_BAAFSF010000002.1"/>
</dbReference>